<feature type="domain" description="HTH gntR-type" evidence="4">
    <location>
        <begin position="53"/>
        <end position="120"/>
    </location>
</feature>
<dbReference type="SUPFAM" id="SSF46785">
    <property type="entry name" value="Winged helix' DNA-binding domain"/>
    <property type="match status" value="2"/>
</dbReference>
<dbReference type="InterPro" id="IPR036388">
    <property type="entry name" value="WH-like_DNA-bd_sf"/>
</dbReference>
<evidence type="ECO:0000256" key="3">
    <source>
        <dbReference type="ARBA" id="ARBA00023163"/>
    </source>
</evidence>
<dbReference type="PRINTS" id="PR00035">
    <property type="entry name" value="HTHGNTR"/>
</dbReference>
<evidence type="ECO:0000313" key="6">
    <source>
        <dbReference type="Proteomes" id="UP001642464"/>
    </source>
</evidence>
<dbReference type="Pfam" id="PF00392">
    <property type="entry name" value="GntR"/>
    <property type="match status" value="2"/>
</dbReference>
<dbReference type="CDD" id="cd07377">
    <property type="entry name" value="WHTH_GntR"/>
    <property type="match status" value="2"/>
</dbReference>
<dbReference type="PANTHER" id="PTHR43537:SF50">
    <property type="entry name" value="TRANSCRIPTIONAL REGULATORY PROTEIN"/>
    <property type="match status" value="1"/>
</dbReference>
<evidence type="ECO:0000313" key="5">
    <source>
        <dbReference type="EMBL" id="CAK9053622.1"/>
    </source>
</evidence>
<accession>A0ABP0MQ61</accession>
<dbReference type="Pfam" id="PF07729">
    <property type="entry name" value="FCD"/>
    <property type="match status" value="2"/>
</dbReference>
<evidence type="ECO:0000256" key="2">
    <source>
        <dbReference type="ARBA" id="ARBA00023125"/>
    </source>
</evidence>
<keyword evidence="1" id="KW-0805">Transcription regulation</keyword>
<dbReference type="InterPro" id="IPR036390">
    <property type="entry name" value="WH_DNA-bd_sf"/>
</dbReference>
<dbReference type="InterPro" id="IPR008920">
    <property type="entry name" value="TF_FadR/GntR_C"/>
</dbReference>
<protein>
    <submittedName>
        <fullName evidence="5">Uncharacterized HTH-type transcriptional regulator YdhC</fullName>
    </submittedName>
</protein>
<gene>
    <name evidence="5" type="ORF">SCF082_LOCUS29193</name>
</gene>
<comment type="caution">
    <text evidence="5">The sequence shown here is derived from an EMBL/GenBank/DDBJ whole genome shotgun (WGS) entry which is preliminary data.</text>
</comment>
<dbReference type="PANTHER" id="PTHR43537">
    <property type="entry name" value="TRANSCRIPTIONAL REGULATOR, GNTR FAMILY"/>
    <property type="match status" value="1"/>
</dbReference>
<sequence>MAGAFGYGRDTAETSLKMAELDLLPAVRAAPSDALIVADGTSCRHQIADGAGRAALHELVDRLREMIVEDHFQPGEKIPEKSLCDSFGVSRTPLREALKVLASEGLVVLTPNRGSRVATVTPEELANTFPVLAALERLVGELSAARISDSEIAHIRERHEAMVRYHKERDRSAYFMANQDIHSAILRSAANPVLEQHHTALASRVRRARFMANISDDRWAQAITEHGEILAALEDRDGARLGVLATIPGASVETVETSCCGMAGAFGYGRDTAETSLKMAELDLLPAVRAAPSDALIVADGTSCRHQIADGAGRAALHELVDRLREMIVEDHFQPGEKIPEKSLCDSFGVSRTPLREALKVLASEGLVVLTPNRGSRVATVTPEELANTFPVLAALERLVGELSAARISDSEIAHIRERHEAMVRYHKERDRSAYFMANQDIHSAILRSAANPVLEQHHTALASRVRRARFMANISDDRWAQAITEHGEILAALEDRDGARLG</sequence>
<name>A0ABP0MQ61_9DINO</name>
<dbReference type="InterPro" id="IPR000524">
    <property type="entry name" value="Tscrpt_reg_HTH_GntR"/>
</dbReference>
<feature type="domain" description="HTH gntR-type" evidence="4">
    <location>
        <begin position="314"/>
        <end position="381"/>
    </location>
</feature>
<evidence type="ECO:0000256" key="1">
    <source>
        <dbReference type="ARBA" id="ARBA00023015"/>
    </source>
</evidence>
<keyword evidence="6" id="KW-1185">Reference proteome</keyword>
<feature type="non-terminal residue" evidence="5">
    <location>
        <position position="503"/>
    </location>
</feature>
<dbReference type="Gene3D" id="1.20.120.530">
    <property type="entry name" value="GntR ligand-binding domain-like"/>
    <property type="match status" value="2"/>
</dbReference>
<keyword evidence="2" id="KW-0238">DNA-binding</keyword>
<proteinExistence type="predicted"/>
<organism evidence="5 6">
    <name type="scientific">Durusdinium trenchii</name>
    <dbReference type="NCBI Taxonomy" id="1381693"/>
    <lineage>
        <taxon>Eukaryota</taxon>
        <taxon>Sar</taxon>
        <taxon>Alveolata</taxon>
        <taxon>Dinophyceae</taxon>
        <taxon>Suessiales</taxon>
        <taxon>Symbiodiniaceae</taxon>
        <taxon>Durusdinium</taxon>
    </lineage>
</organism>
<dbReference type="SUPFAM" id="SSF48008">
    <property type="entry name" value="GntR ligand-binding domain-like"/>
    <property type="match status" value="2"/>
</dbReference>
<dbReference type="SMART" id="SM00345">
    <property type="entry name" value="HTH_GNTR"/>
    <property type="match status" value="2"/>
</dbReference>
<dbReference type="PROSITE" id="PS50949">
    <property type="entry name" value="HTH_GNTR"/>
    <property type="match status" value="2"/>
</dbReference>
<dbReference type="Gene3D" id="1.10.10.10">
    <property type="entry name" value="Winged helix-like DNA-binding domain superfamily/Winged helix DNA-binding domain"/>
    <property type="match status" value="2"/>
</dbReference>
<dbReference type="EMBL" id="CAXAMM010023429">
    <property type="protein sequence ID" value="CAK9053622.1"/>
    <property type="molecule type" value="Genomic_DNA"/>
</dbReference>
<keyword evidence="3" id="KW-0804">Transcription</keyword>
<dbReference type="Proteomes" id="UP001642464">
    <property type="component" value="Unassembled WGS sequence"/>
</dbReference>
<reference evidence="5 6" key="1">
    <citation type="submission" date="2024-02" db="EMBL/GenBank/DDBJ databases">
        <authorList>
            <person name="Chen Y."/>
            <person name="Shah S."/>
            <person name="Dougan E. K."/>
            <person name="Thang M."/>
            <person name="Chan C."/>
        </authorList>
    </citation>
    <scope>NUCLEOTIDE SEQUENCE [LARGE SCALE GENOMIC DNA]</scope>
</reference>
<evidence type="ECO:0000259" key="4">
    <source>
        <dbReference type="PROSITE" id="PS50949"/>
    </source>
</evidence>
<dbReference type="SMART" id="SM00895">
    <property type="entry name" value="FCD"/>
    <property type="match status" value="2"/>
</dbReference>
<dbReference type="InterPro" id="IPR011711">
    <property type="entry name" value="GntR_C"/>
</dbReference>